<dbReference type="SUPFAM" id="SSF55729">
    <property type="entry name" value="Acyl-CoA N-acyltransferases (Nat)"/>
    <property type="match status" value="1"/>
</dbReference>
<sequence length="241" mass="25805">MRVVDVADGDPLLETLYEDLLVPSFPPDELETLEWVRDGLAGGSVAVSAVLDDAGVPEAVAVGEWDAAGRVLLLSYLTVRPRARSGGLGGLLMGVVAGAWQERFRPLLTLAEVEHPLAHKADGERGDPAARLRFYARHGARALDIPYFQPALRPGAERVHGMLLLVLARASGTGGERPDTVDPGPVRSFLEDYLLSGEEHRADGPVLRMRDALARPGGVRLLPLDDVRALPLSVPDGAVRP</sequence>
<organism evidence="1 2">
    <name type="scientific">Streptomyces pini</name>
    <dbReference type="NCBI Taxonomy" id="1520580"/>
    <lineage>
        <taxon>Bacteria</taxon>
        <taxon>Bacillati</taxon>
        <taxon>Actinomycetota</taxon>
        <taxon>Actinomycetes</taxon>
        <taxon>Kitasatosporales</taxon>
        <taxon>Streptomycetaceae</taxon>
        <taxon>Streptomyces</taxon>
    </lineage>
</organism>
<dbReference type="InterPro" id="IPR016181">
    <property type="entry name" value="Acyl_CoA_acyltransferase"/>
</dbReference>
<gene>
    <name evidence="1" type="ORF">SAMN05192584_105120</name>
</gene>
<dbReference type="Proteomes" id="UP000198928">
    <property type="component" value="Unassembled WGS sequence"/>
</dbReference>
<protein>
    <recommendedName>
        <fullName evidence="3">N-acetyltransferase domain-containing protein</fullName>
    </recommendedName>
</protein>
<dbReference type="EMBL" id="FOSG01000005">
    <property type="protein sequence ID" value="SFK32827.1"/>
    <property type="molecule type" value="Genomic_DNA"/>
</dbReference>
<proteinExistence type="predicted"/>
<evidence type="ECO:0000313" key="1">
    <source>
        <dbReference type="EMBL" id="SFK32827.1"/>
    </source>
</evidence>
<evidence type="ECO:0000313" key="2">
    <source>
        <dbReference type="Proteomes" id="UP000198928"/>
    </source>
</evidence>
<evidence type="ECO:0008006" key="3">
    <source>
        <dbReference type="Google" id="ProtNLM"/>
    </source>
</evidence>
<dbReference type="AlphaFoldDB" id="A0A1I3YLL0"/>
<reference evidence="2" key="1">
    <citation type="submission" date="2016-10" db="EMBL/GenBank/DDBJ databases">
        <authorList>
            <person name="Varghese N."/>
            <person name="Submissions S."/>
        </authorList>
    </citation>
    <scope>NUCLEOTIDE SEQUENCE [LARGE SCALE GENOMIC DNA]</scope>
    <source>
        <strain evidence="2">PL19</strain>
    </source>
</reference>
<dbReference type="Gene3D" id="3.40.630.30">
    <property type="match status" value="1"/>
</dbReference>
<keyword evidence="2" id="KW-1185">Reference proteome</keyword>
<dbReference type="RefSeq" id="WP_245793507.1">
    <property type="nucleotide sequence ID" value="NZ_FOSG01000005.1"/>
</dbReference>
<accession>A0A1I3YLL0</accession>
<name>A0A1I3YLL0_9ACTN</name>